<sequence length="357" mass="39719">MKTGQDRFVVPEVNFGQFVIDRMKRFGDTVALNSATVSIARQTFLEKLIVLGKECDGYVDFDSLLKHGTLQEKPEVDPKMSTALLLSSSGTTGLPKFLDKSGFQNEATVEANIIHVVPAMAASIVKFPDRLKYDVSSVRYIVAAAAPMGVNVETQLRDLFKLDFVAILISFSYRLHTAYGLSETGHNSETEEELSRNKTGEIRVRGPMVSHGYLDDEDATRNALDLKGYFKTGDLGYLDADGYLFIVDRLKELIKYKGLQVAPAYLEDIIVKHPDVVDAAVIGIPDPDAGELPRAYVVRQPGSQTTTKDIIQYVHDHVAPHMRLRGGVEFIEEVPRTPSGKIMRRLLKTRKQCLSKL</sequence>
<keyword evidence="5" id="KW-1185">Reference proteome</keyword>
<dbReference type="Gene3D" id="3.40.50.980">
    <property type="match status" value="1"/>
</dbReference>
<dbReference type="Gene3D" id="3.40.50.12780">
    <property type="entry name" value="N-terminal domain of ligase-like"/>
    <property type="match status" value="1"/>
</dbReference>
<dbReference type="SUPFAM" id="SSF56801">
    <property type="entry name" value="Acetyl-CoA synthetase-like"/>
    <property type="match status" value="1"/>
</dbReference>
<comment type="similarity">
    <text evidence="1">Belongs to the ATP-dependent AMP-binding enzyme family.</text>
</comment>
<evidence type="ECO:0000313" key="5">
    <source>
        <dbReference type="Proteomes" id="UP001164746"/>
    </source>
</evidence>
<reference evidence="4" key="1">
    <citation type="submission" date="2022-11" db="EMBL/GenBank/DDBJ databases">
        <title>Centuries of genome instability and evolution in soft-shell clam transmissible cancer (bioRxiv).</title>
        <authorList>
            <person name="Hart S.F.M."/>
            <person name="Yonemitsu M.A."/>
            <person name="Giersch R.M."/>
            <person name="Beal B.F."/>
            <person name="Arriagada G."/>
            <person name="Davis B.W."/>
            <person name="Ostrander E.A."/>
            <person name="Goff S.P."/>
            <person name="Metzger M.J."/>
        </authorList>
    </citation>
    <scope>NUCLEOTIDE SEQUENCE</scope>
    <source>
        <strain evidence="4">MELC-2E11</strain>
        <tissue evidence="4">Siphon/mantle</tissue>
    </source>
</reference>
<dbReference type="InterPro" id="IPR042099">
    <property type="entry name" value="ANL_N_sf"/>
</dbReference>
<evidence type="ECO:0000313" key="4">
    <source>
        <dbReference type="EMBL" id="WAR15111.1"/>
    </source>
</evidence>
<name>A0ABY7F2R5_MYAAR</name>
<evidence type="ECO:0000259" key="3">
    <source>
        <dbReference type="Pfam" id="PF13193"/>
    </source>
</evidence>
<dbReference type="EMBL" id="CP111020">
    <property type="protein sequence ID" value="WAR15111.1"/>
    <property type="molecule type" value="Genomic_DNA"/>
</dbReference>
<dbReference type="InterPro" id="IPR025110">
    <property type="entry name" value="AMP-bd_C"/>
</dbReference>
<dbReference type="Proteomes" id="UP001164746">
    <property type="component" value="Chromosome 9"/>
</dbReference>
<feature type="domain" description="AMP-binding enzyme C-terminal" evidence="3">
    <location>
        <begin position="266"/>
        <end position="341"/>
    </location>
</feature>
<gene>
    <name evidence="4" type="ORF">MAR_005216</name>
</gene>
<accession>A0ABY7F2R5</accession>
<proteinExistence type="inferred from homology"/>
<dbReference type="Pfam" id="PF13193">
    <property type="entry name" value="AMP-binding_C"/>
    <property type="match status" value="1"/>
</dbReference>
<organism evidence="4 5">
    <name type="scientific">Mya arenaria</name>
    <name type="common">Soft-shell clam</name>
    <dbReference type="NCBI Taxonomy" id="6604"/>
    <lineage>
        <taxon>Eukaryota</taxon>
        <taxon>Metazoa</taxon>
        <taxon>Spiralia</taxon>
        <taxon>Lophotrochozoa</taxon>
        <taxon>Mollusca</taxon>
        <taxon>Bivalvia</taxon>
        <taxon>Autobranchia</taxon>
        <taxon>Heteroconchia</taxon>
        <taxon>Euheterodonta</taxon>
        <taxon>Imparidentia</taxon>
        <taxon>Neoheterodontei</taxon>
        <taxon>Myida</taxon>
        <taxon>Myoidea</taxon>
        <taxon>Myidae</taxon>
        <taxon>Mya</taxon>
    </lineage>
</organism>
<evidence type="ECO:0000256" key="2">
    <source>
        <dbReference type="ARBA" id="ARBA00022598"/>
    </source>
</evidence>
<dbReference type="PANTHER" id="PTHR24096">
    <property type="entry name" value="LONG-CHAIN-FATTY-ACID--COA LIGASE"/>
    <property type="match status" value="1"/>
</dbReference>
<dbReference type="InterPro" id="IPR045851">
    <property type="entry name" value="AMP-bd_C_sf"/>
</dbReference>
<dbReference type="Gene3D" id="3.30.300.30">
    <property type="match status" value="1"/>
</dbReference>
<evidence type="ECO:0000256" key="1">
    <source>
        <dbReference type="ARBA" id="ARBA00006432"/>
    </source>
</evidence>
<dbReference type="PANTHER" id="PTHR24096:SF149">
    <property type="entry name" value="AMP-BINDING DOMAIN-CONTAINING PROTEIN-RELATED"/>
    <property type="match status" value="1"/>
</dbReference>
<protein>
    <submittedName>
        <fullName evidence="4">4CLL5-like protein</fullName>
    </submittedName>
</protein>
<keyword evidence="2" id="KW-0436">Ligase</keyword>